<dbReference type="HOGENOM" id="CLU_738027_0_0_1"/>
<keyword evidence="4" id="KW-0479">Metal-binding</keyword>
<protein>
    <recommendedName>
        <fullName evidence="6">Deacetylase sirtuin-type domain-containing protein</fullName>
    </recommendedName>
</protein>
<dbReference type="Gene3D" id="3.40.50.1220">
    <property type="entry name" value="TPP-binding domain"/>
    <property type="match status" value="1"/>
</dbReference>
<dbReference type="OrthoDB" id="424302at2759"/>
<evidence type="ECO:0000313" key="7">
    <source>
        <dbReference type="EMBL" id="EOA82142.1"/>
    </source>
</evidence>
<keyword evidence="3" id="KW-0520">NAD</keyword>
<dbReference type="PROSITE" id="PS50305">
    <property type="entry name" value="SIRTUIN"/>
    <property type="match status" value="1"/>
</dbReference>
<dbReference type="Gene3D" id="3.30.1600.10">
    <property type="entry name" value="SIR2/SIRT2 'Small Domain"/>
    <property type="match status" value="1"/>
</dbReference>
<reference evidence="7 8" key="2">
    <citation type="journal article" date="2013" name="PLoS Genet.">
        <title>Comparative genome structure, secondary metabolite, and effector coding capacity across Cochliobolus pathogens.</title>
        <authorList>
            <person name="Condon B.J."/>
            <person name="Leng Y."/>
            <person name="Wu D."/>
            <person name="Bushley K.E."/>
            <person name="Ohm R.A."/>
            <person name="Otillar R."/>
            <person name="Martin J."/>
            <person name="Schackwitz W."/>
            <person name="Grimwood J."/>
            <person name="MohdZainudin N."/>
            <person name="Xue C."/>
            <person name="Wang R."/>
            <person name="Manning V.A."/>
            <person name="Dhillon B."/>
            <person name="Tu Z.J."/>
            <person name="Steffenson B.J."/>
            <person name="Salamov A."/>
            <person name="Sun H."/>
            <person name="Lowry S."/>
            <person name="LaButti K."/>
            <person name="Han J."/>
            <person name="Copeland A."/>
            <person name="Lindquist E."/>
            <person name="Barry K."/>
            <person name="Schmutz J."/>
            <person name="Baker S.E."/>
            <person name="Ciuffetti L.M."/>
            <person name="Grigoriev I.V."/>
            <person name="Zhong S."/>
            <person name="Turgeon B.G."/>
        </authorList>
    </citation>
    <scope>NUCLEOTIDE SEQUENCE [LARGE SCALE GENOMIC DNA]</scope>
    <source>
        <strain evidence="8">28A</strain>
    </source>
</reference>
<name>R0K175_EXST2</name>
<evidence type="ECO:0000256" key="1">
    <source>
        <dbReference type="ARBA" id="ARBA00006924"/>
    </source>
</evidence>
<keyword evidence="8" id="KW-1185">Reference proteome</keyword>
<dbReference type="GO" id="GO:0005634">
    <property type="term" value="C:nucleus"/>
    <property type="evidence" value="ECO:0007669"/>
    <property type="project" value="TreeGrafter"/>
</dbReference>
<evidence type="ECO:0000256" key="3">
    <source>
        <dbReference type="ARBA" id="ARBA00023027"/>
    </source>
</evidence>
<feature type="binding site" evidence="4">
    <location>
        <position position="254"/>
    </location>
    <ligand>
        <name>Zn(2+)</name>
        <dbReference type="ChEBI" id="CHEBI:29105"/>
    </ligand>
</feature>
<feature type="binding site" evidence="4">
    <location>
        <position position="215"/>
    </location>
    <ligand>
        <name>Zn(2+)</name>
        <dbReference type="ChEBI" id="CHEBI:29105"/>
    </ligand>
</feature>
<feature type="compositionally biased region" description="Basic and acidic residues" evidence="5">
    <location>
        <begin position="1"/>
        <end position="10"/>
    </location>
</feature>
<dbReference type="InterPro" id="IPR026591">
    <property type="entry name" value="Sirtuin_cat_small_dom_sf"/>
</dbReference>
<keyword evidence="2" id="KW-0808">Transferase</keyword>
<dbReference type="EMBL" id="KB908855">
    <property type="protein sequence ID" value="EOA82142.1"/>
    <property type="molecule type" value="Genomic_DNA"/>
</dbReference>
<feature type="active site" description="Proton acceptor" evidence="4">
    <location>
        <position position="207"/>
    </location>
</feature>
<dbReference type="GeneID" id="19403957"/>
<dbReference type="STRING" id="671987.R0K175"/>
<feature type="binding site" evidence="4">
    <location>
        <position position="218"/>
    </location>
    <ligand>
        <name>Zn(2+)</name>
        <dbReference type="ChEBI" id="CHEBI:29105"/>
    </ligand>
</feature>
<evidence type="ECO:0000259" key="6">
    <source>
        <dbReference type="PROSITE" id="PS50305"/>
    </source>
</evidence>
<evidence type="ECO:0000256" key="4">
    <source>
        <dbReference type="PROSITE-ProRule" id="PRU00236"/>
    </source>
</evidence>
<feature type="region of interest" description="Disordered" evidence="5">
    <location>
        <begin position="1"/>
        <end position="59"/>
    </location>
</feature>
<dbReference type="Pfam" id="PF02146">
    <property type="entry name" value="SIR2"/>
    <property type="match status" value="1"/>
</dbReference>
<organism evidence="7 8">
    <name type="scientific">Exserohilum turcicum (strain 28A)</name>
    <name type="common">Northern leaf blight fungus</name>
    <name type="synonym">Setosphaeria turcica</name>
    <dbReference type="NCBI Taxonomy" id="671987"/>
    <lineage>
        <taxon>Eukaryota</taxon>
        <taxon>Fungi</taxon>
        <taxon>Dikarya</taxon>
        <taxon>Ascomycota</taxon>
        <taxon>Pezizomycotina</taxon>
        <taxon>Dothideomycetes</taxon>
        <taxon>Pleosporomycetidae</taxon>
        <taxon>Pleosporales</taxon>
        <taxon>Pleosporineae</taxon>
        <taxon>Pleosporaceae</taxon>
        <taxon>Exserohilum</taxon>
    </lineage>
</organism>
<gene>
    <name evidence="7" type="ORF">SETTUDRAFT_34885</name>
</gene>
<dbReference type="SUPFAM" id="SSF52467">
    <property type="entry name" value="DHS-like NAD/FAD-binding domain"/>
    <property type="match status" value="1"/>
</dbReference>
<dbReference type="InterPro" id="IPR026590">
    <property type="entry name" value="Ssirtuin_cat_dom"/>
</dbReference>
<dbReference type="InterPro" id="IPR003000">
    <property type="entry name" value="Sirtuin"/>
</dbReference>
<keyword evidence="4" id="KW-0862">Zinc</keyword>
<evidence type="ECO:0000313" key="8">
    <source>
        <dbReference type="Proteomes" id="UP000016935"/>
    </source>
</evidence>
<dbReference type="AlphaFoldDB" id="R0K175"/>
<comment type="similarity">
    <text evidence="1">Belongs to the sirtuin family. Class I subfamily.</text>
</comment>
<dbReference type="InterPro" id="IPR029035">
    <property type="entry name" value="DHS-like_NAD/FAD-binding_dom"/>
</dbReference>
<feature type="domain" description="Deacetylase sirtuin-type" evidence="6">
    <location>
        <begin position="97"/>
        <end position="370"/>
    </location>
</feature>
<dbReference type="GO" id="GO:0070403">
    <property type="term" value="F:NAD+ binding"/>
    <property type="evidence" value="ECO:0007669"/>
    <property type="project" value="InterPro"/>
</dbReference>
<dbReference type="InterPro" id="IPR050134">
    <property type="entry name" value="NAD-dep_sirtuin_deacylases"/>
</dbReference>
<evidence type="ECO:0000256" key="2">
    <source>
        <dbReference type="ARBA" id="ARBA00022679"/>
    </source>
</evidence>
<dbReference type="RefSeq" id="XP_008030123.1">
    <property type="nucleotide sequence ID" value="XM_008031932.1"/>
</dbReference>
<dbReference type="GO" id="GO:0046872">
    <property type="term" value="F:metal ion binding"/>
    <property type="evidence" value="ECO:0007669"/>
    <property type="project" value="UniProtKB-KW"/>
</dbReference>
<dbReference type="eggNOG" id="KOG2684">
    <property type="taxonomic scope" value="Eukaryota"/>
</dbReference>
<dbReference type="PANTHER" id="PTHR11085">
    <property type="entry name" value="NAD-DEPENDENT PROTEIN DEACYLASE SIRTUIN-5, MITOCHONDRIAL-RELATED"/>
    <property type="match status" value="1"/>
</dbReference>
<dbReference type="GO" id="GO:0017136">
    <property type="term" value="F:histone deacetylase activity, NAD-dependent"/>
    <property type="evidence" value="ECO:0007669"/>
    <property type="project" value="TreeGrafter"/>
</dbReference>
<dbReference type="Proteomes" id="UP000016935">
    <property type="component" value="Unassembled WGS sequence"/>
</dbReference>
<accession>R0K175</accession>
<evidence type="ECO:0000256" key="5">
    <source>
        <dbReference type="SAM" id="MobiDB-lite"/>
    </source>
</evidence>
<sequence length="375" mass="40864">MQVLRLRPDSSRGGGTSPLESPLLWQSTPDSVPGWPRSRLKRKSPSKRPCQPPWQSPWPRLSFTTYSNKVDDDPQLRPTPASPGSWQFCFAFTTYSAHAGADSGWSRCAHILKTSSPVLCVVGAGLSAPSGTATWRGTNGLSMGEHQGQGAGIAQEIPRRPRCRPNPAHDALAALASQHKDWLTVHQNVDGLLEQTSHPKSTLLSIHGNLRAVRCTVCDYHIHVEKPDDIPYLRALADLNNPPPSVALSDLPRCPTKCANLLRPRVVWFGEKLAANATDTVDEWIPAGHVDLVIAVGTSLEVFPAAEWVHTVRADGATLAIMDADEDHHPKDQEASDYGDCWHVPGDVAVTLSRILENFMLVTAEACEKDTTSRG</sequence>
<feature type="binding site" evidence="4">
    <location>
        <position position="258"/>
    </location>
    <ligand>
        <name>Zn(2+)</name>
        <dbReference type="ChEBI" id="CHEBI:29105"/>
    </ligand>
</feature>
<dbReference type="PANTHER" id="PTHR11085:SF10">
    <property type="entry name" value="NAD-DEPENDENT PROTEIN DEACYLASE SIRTUIN-5, MITOCHONDRIAL-RELATED"/>
    <property type="match status" value="1"/>
</dbReference>
<reference evidence="7 8" key="1">
    <citation type="journal article" date="2012" name="PLoS Pathog.">
        <title>Diverse lifestyles and strategies of plant pathogenesis encoded in the genomes of eighteen Dothideomycetes fungi.</title>
        <authorList>
            <person name="Ohm R.A."/>
            <person name="Feau N."/>
            <person name="Henrissat B."/>
            <person name="Schoch C.L."/>
            <person name="Horwitz B.A."/>
            <person name="Barry K.W."/>
            <person name="Condon B.J."/>
            <person name="Copeland A.C."/>
            <person name="Dhillon B."/>
            <person name="Glaser F."/>
            <person name="Hesse C.N."/>
            <person name="Kosti I."/>
            <person name="LaButti K."/>
            <person name="Lindquist E.A."/>
            <person name="Lucas S."/>
            <person name="Salamov A.A."/>
            <person name="Bradshaw R.E."/>
            <person name="Ciuffetti L."/>
            <person name="Hamelin R.C."/>
            <person name="Kema G.H.J."/>
            <person name="Lawrence C."/>
            <person name="Scott J.A."/>
            <person name="Spatafora J.W."/>
            <person name="Turgeon B.G."/>
            <person name="de Wit P.J.G.M."/>
            <person name="Zhong S."/>
            <person name="Goodwin S.B."/>
            <person name="Grigoriev I.V."/>
        </authorList>
    </citation>
    <scope>NUCLEOTIDE SEQUENCE [LARGE SCALE GENOMIC DNA]</scope>
    <source>
        <strain evidence="8">28A</strain>
    </source>
</reference>
<proteinExistence type="inferred from homology"/>